<gene>
    <name evidence="2" type="ORF">YA0849_23410</name>
</gene>
<reference evidence="2 3" key="1">
    <citation type="submission" date="2020-12" db="EMBL/GenBank/DDBJ databases">
        <title>Comparative genomic insights into the epidemiology and virulence of plant pathogenic Pseudomonads from Turkey.</title>
        <authorList>
            <person name="Dillon M."/>
            <person name="Ruiz-Bedoya T."/>
            <person name="Bendalovic-Torma C."/>
            <person name="Guttman K.M."/>
            <person name="Kwak H."/>
            <person name="Middleton M.A."/>
            <person name="Wang P.W."/>
            <person name="Horuz S."/>
            <person name="Aysan Y."/>
            <person name="Guttman D.S."/>
        </authorList>
    </citation>
    <scope>NUCLEOTIDE SEQUENCE [LARGE SCALE GENOMIC DNA]</scope>
    <source>
        <strain evidence="2 3">S4_EA_3a</strain>
    </source>
</reference>
<comment type="caution">
    <text evidence="2">The sequence shown here is derived from an EMBL/GenBank/DDBJ whole genome shotgun (WGS) entry which is preliminary data.</text>
</comment>
<keyword evidence="1" id="KW-0472">Membrane</keyword>
<keyword evidence="3" id="KW-1185">Reference proteome</keyword>
<feature type="transmembrane region" description="Helical" evidence="1">
    <location>
        <begin position="9"/>
        <end position="26"/>
    </location>
</feature>
<name>A0ABS0VK78_PSEVE</name>
<evidence type="ECO:0000313" key="2">
    <source>
        <dbReference type="EMBL" id="MBI6651947.1"/>
    </source>
</evidence>
<feature type="transmembrane region" description="Helical" evidence="1">
    <location>
        <begin position="42"/>
        <end position="65"/>
    </location>
</feature>
<dbReference type="EMBL" id="JAEILD010000124">
    <property type="protein sequence ID" value="MBI6651947.1"/>
    <property type="molecule type" value="Genomic_DNA"/>
</dbReference>
<protein>
    <submittedName>
        <fullName evidence="2">Uncharacterized protein</fullName>
    </submittedName>
</protein>
<organism evidence="2 3">
    <name type="scientific">Pseudomonas veronii</name>
    <dbReference type="NCBI Taxonomy" id="76761"/>
    <lineage>
        <taxon>Bacteria</taxon>
        <taxon>Pseudomonadati</taxon>
        <taxon>Pseudomonadota</taxon>
        <taxon>Gammaproteobacteria</taxon>
        <taxon>Pseudomonadales</taxon>
        <taxon>Pseudomonadaceae</taxon>
        <taxon>Pseudomonas</taxon>
    </lineage>
</organism>
<evidence type="ECO:0000256" key="1">
    <source>
        <dbReference type="SAM" id="Phobius"/>
    </source>
</evidence>
<dbReference type="Proteomes" id="UP000614123">
    <property type="component" value="Unassembled WGS sequence"/>
</dbReference>
<accession>A0ABS0VK78</accession>
<dbReference type="RefSeq" id="WP_198718714.1">
    <property type="nucleotide sequence ID" value="NZ_JAEILD010000124.1"/>
</dbReference>
<sequence length="74" mass="8595">MTIVQAKALKIWVLILWTALWCWVYVKTHGQPIQFVPGELEISALQFCVSGWFLPWLPRGLMLIAQAKRKRPSM</sequence>
<keyword evidence="1" id="KW-0812">Transmembrane</keyword>
<evidence type="ECO:0000313" key="3">
    <source>
        <dbReference type="Proteomes" id="UP000614123"/>
    </source>
</evidence>
<proteinExistence type="predicted"/>
<keyword evidence="1" id="KW-1133">Transmembrane helix</keyword>